<name>A0ABP7WLV8_9GAMM</name>
<organism evidence="2 3">
    <name type="scientific">Zhongshania borealis</name>
    <dbReference type="NCBI Taxonomy" id="889488"/>
    <lineage>
        <taxon>Bacteria</taxon>
        <taxon>Pseudomonadati</taxon>
        <taxon>Pseudomonadota</taxon>
        <taxon>Gammaproteobacteria</taxon>
        <taxon>Cellvibrionales</taxon>
        <taxon>Spongiibacteraceae</taxon>
        <taxon>Zhongshania</taxon>
    </lineage>
</organism>
<proteinExistence type="predicted"/>
<accession>A0ABP7WLV8</accession>
<evidence type="ECO:0000313" key="3">
    <source>
        <dbReference type="Proteomes" id="UP001500392"/>
    </source>
</evidence>
<dbReference type="InterPro" id="IPR016087">
    <property type="entry name" value="Chalcone_isomerase"/>
</dbReference>
<dbReference type="RefSeq" id="WP_344933975.1">
    <property type="nucleotide sequence ID" value="NZ_BAABDM010000002.1"/>
</dbReference>
<protein>
    <recommendedName>
        <fullName evidence="1">Chalcone isomerase domain-containing protein</fullName>
    </recommendedName>
</protein>
<keyword evidence="3" id="KW-1185">Reference proteome</keyword>
<reference evidence="3" key="1">
    <citation type="journal article" date="2019" name="Int. J. Syst. Evol. Microbiol.">
        <title>The Global Catalogue of Microorganisms (GCM) 10K type strain sequencing project: providing services to taxonomists for standard genome sequencing and annotation.</title>
        <authorList>
            <consortium name="The Broad Institute Genomics Platform"/>
            <consortium name="The Broad Institute Genome Sequencing Center for Infectious Disease"/>
            <person name="Wu L."/>
            <person name="Ma J."/>
        </authorList>
    </citation>
    <scope>NUCLEOTIDE SEQUENCE [LARGE SCALE GENOMIC DNA]</scope>
    <source>
        <strain evidence="3">JCM 17304</strain>
    </source>
</reference>
<dbReference type="EMBL" id="BAABDM010000002">
    <property type="protein sequence ID" value="GAA4091870.1"/>
    <property type="molecule type" value="Genomic_DNA"/>
</dbReference>
<feature type="domain" description="Chalcone isomerase" evidence="1">
    <location>
        <begin position="64"/>
        <end position="182"/>
    </location>
</feature>
<dbReference type="Pfam" id="PF16036">
    <property type="entry name" value="Chalcone_3"/>
    <property type="match status" value="1"/>
</dbReference>
<evidence type="ECO:0000313" key="2">
    <source>
        <dbReference type="EMBL" id="GAA4091870.1"/>
    </source>
</evidence>
<sequence>MKGGRSVKGHWTRVRRILLFLVIVSHATGLLAAANWQTVSSEYFSLLWKKITYTQLQVDPQQALPDAGDILAPEYAKQIIIEYKIGVSAERFRDMTEKALAGAYSQAELLPAAGDIARFSSWYQDVEKGDKYRLAWRPAQGLQLYLNDTYLGVIDDPNSAALILSVWLGPAAVSESQRDTMLAAWRRALTNTKNKL</sequence>
<dbReference type="Proteomes" id="UP001500392">
    <property type="component" value="Unassembled WGS sequence"/>
</dbReference>
<gene>
    <name evidence="2" type="ORF">GCM10022414_14110</name>
</gene>
<evidence type="ECO:0000259" key="1">
    <source>
        <dbReference type="Pfam" id="PF16036"/>
    </source>
</evidence>
<comment type="caution">
    <text evidence="2">The sequence shown here is derived from an EMBL/GenBank/DDBJ whole genome shotgun (WGS) entry which is preliminary data.</text>
</comment>